<evidence type="ECO:0000313" key="19">
    <source>
        <dbReference type="EMBL" id="CAF3678417.1"/>
    </source>
</evidence>
<comment type="subcellular location">
    <subcellularLocation>
        <location evidence="1 13">Membrane</location>
        <topology evidence="1 13">Single-pass type I membrane protein</topology>
    </subcellularLocation>
</comment>
<evidence type="ECO:0000313" key="18">
    <source>
        <dbReference type="EMBL" id="CAF0783201.1"/>
    </source>
</evidence>
<feature type="compositionally biased region" description="Acidic residues" evidence="14">
    <location>
        <begin position="1200"/>
        <end position="1213"/>
    </location>
</feature>
<dbReference type="InterPro" id="IPR013519">
    <property type="entry name" value="Int_alpha_beta-p"/>
</dbReference>
<dbReference type="SUPFAM" id="SSF69318">
    <property type="entry name" value="Integrin alpha N-terminal domain"/>
    <property type="match status" value="1"/>
</dbReference>
<dbReference type="Gene3D" id="2.60.40.1510">
    <property type="entry name" value="ntegrin, alpha v. Chain A, domain 3"/>
    <property type="match status" value="1"/>
</dbReference>
<dbReference type="Gene3D" id="2.60.40.1460">
    <property type="entry name" value="Integrin domains. Chain A, domain 2"/>
    <property type="match status" value="1"/>
</dbReference>
<evidence type="ECO:0000256" key="2">
    <source>
        <dbReference type="ARBA" id="ARBA00008054"/>
    </source>
</evidence>
<dbReference type="Pfam" id="PF20805">
    <property type="entry name" value="Integrin_A_Ig_2"/>
    <property type="match status" value="1"/>
</dbReference>
<dbReference type="Gene3D" id="1.20.5.930">
    <property type="entry name" value="Bicelle-embedded integrin alpha(iib) transmembrane segment"/>
    <property type="match status" value="1"/>
</dbReference>
<feature type="domain" description="Integrin alpha third immunoglobulin-like" evidence="17">
    <location>
        <begin position="842"/>
        <end position="1076"/>
    </location>
</feature>
<sequence>MFLIFLCALFISSNTPVIETYNLDIISPDLRTGPSNSLFGFAVVSSSTKQQWTYVGAPRAFLARQRNPTILSNSTPAIPNGRLFGNIFECRNGTNECQPMLVENELSAAMPSFDNVLDDAWLGSSIIATSDDSLVTCGYRLMRMISFERYDTRGACFKISSDRQEISYYDFCERSSETELLHEGSALCQSGHSLAYIPTGGRSDIIAFGEPGAFQWSGRIEADYSDTLLRQLYTTKSASSTPSPYSYLGYSVLIIKSRSRDINDKSYIFIASAPRASNGLGEIRFYTKRFVTKNNVGYDTLQTIFHMNDNGSVPFILTGEQPGSYFGYTMTAGDLNGDGYTDLVISAPFYYSKKPSYGGAVYIYYGLNGNFSNDRREILFGPPAHSRFGFSTVCIPDLNKDGVDGNRLTFLFYFKLNPKNKTISDLAVSAPSEIDGNHTGSVYIYLGSRTSKLTTYTQRIVPSQLLLNLKQSSIINDFGFSLASQSPFNFPTISSSSTVSSNSTIKIDYPSLTIGIPKVDMIVNLRSHPLVNVNVVIKNMKELQSIRYSAENRQCKTIDLTPAVCFDVLLCFESNETLAENLIIIYTLTADYLSTIGRVLSTVNHLPSLTNKQVLKTCEKQIFMIKTGNDDFLTPIHFKLVYNISQDRNDLRGKPFLHEGRIPMINATEEQRTNKFQANFYKGCGNNDRCVTDLQLTAEFVTEKKALNLSVLGIDSEIHIRLQLTNIQSDPNHRTADPAFGTKIDVYFPTAFVQFSQANIDEKSYSCHPLDGNHVRCKMTDFFNNPFPANRSSTIELIFTLSNVALSNILRFDFNSTTLTNETNLDNNNVTLIAKVLLKTDLSLRASHEPEQISLVGDGTMGLSSIKNLDQFGMEVTHTYTIINSGPNNVRSHNVTIFWPYETLDNQWEHGKILLYLVEEPTIEVSATLSSTGAKIDGHCERWPQWRDHIHILDSLNRSSMNNRTRRDEQNSDNVLDSKTATIASPISSVIRRITLSCDPAYQNVRCYPIYCHIKSLSAQSYYLIKLRARLWNSTLIEEYMNEYDRVDIQSFASIHINDSLIFQSSTDNDNATATTPVEFANKSDKIIVPRLPLWVPLVGAMAGLILLIFIVIVCCLLGFFQRTKAPPLKKKPTTLTLDGTTTNSSSDEHQRILLRQTSRQQMLYPSSATNSFNDENYQSQQTTQPLIHSIPEVPSVDNQDQDIDEDEEDDDLTQNNLGNQSDIDEETRFPVEDDEDEYSSKMNEPLVDVESINQ</sequence>
<evidence type="ECO:0000256" key="14">
    <source>
        <dbReference type="SAM" id="MobiDB-lite"/>
    </source>
</evidence>
<dbReference type="PROSITE" id="PS51470">
    <property type="entry name" value="FG_GAP"/>
    <property type="match status" value="2"/>
</dbReference>
<dbReference type="InterPro" id="IPR032695">
    <property type="entry name" value="Integrin_dom_sf"/>
</dbReference>
<dbReference type="Pfam" id="PF01839">
    <property type="entry name" value="FG-GAP"/>
    <property type="match status" value="1"/>
</dbReference>
<evidence type="ECO:0000259" key="15">
    <source>
        <dbReference type="Pfam" id="PF08441"/>
    </source>
</evidence>
<evidence type="ECO:0000259" key="16">
    <source>
        <dbReference type="Pfam" id="PF20805"/>
    </source>
</evidence>
<dbReference type="EMBL" id="CAJNOE010000036">
    <property type="protein sequence ID" value="CAF0783201.1"/>
    <property type="molecule type" value="Genomic_DNA"/>
</dbReference>
<organism evidence="18 20">
    <name type="scientific">Adineta steineri</name>
    <dbReference type="NCBI Taxonomy" id="433720"/>
    <lineage>
        <taxon>Eukaryota</taxon>
        <taxon>Metazoa</taxon>
        <taxon>Spiralia</taxon>
        <taxon>Gnathifera</taxon>
        <taxon>Rotifera</taxon>
        <taxon>Eurotatoria</taxon>
        <taxon>Bdelloidea</taxon>
        <taxon>Adinetida</taxon>
        <taxon>Adinetidae</taxon>
        <taxon>Adineta</taxon>
    </lineage>
</organism>
<feature type="compositionally biased region" description="Polar residues" evidence="14">
    <location>
        <begin position="1168"/>
        <end position="1187"/>
    </location>
</feature>
<proteinExistence type="inferred from homology"/>
<feature type="chain" id="PRO_5035952956" evidence="13">
    <location>
        <begin position="21"/>
        <end position="1255"/>
    </location>
</feature>
<dbReference type="PRINTS" id="PR01185">
    <property type="entry name" value="INTEGRINA"/>
</dbReference>
<dbReference type="Gene3D" id="2.60.40.1530">
    <property type="entry name" value="ntegrin, alpha v. Chain A, domain 4"/>
    <property type="match status" value="1"/>
</dbReference>
<evidence type="ECO:0000256" key="11">
    <source>
        <dbReference type="ARBA" id="ARBA00023180"/>
    </source>
</evidence>
<keyword evidence="4 13" id="KW-0732">Signal</keyword>
<dbReference type="InterPro" id="IPR013649">
    <property type="entry name" value="Integrin_alpha_Ig-like_1"/>
</dbReference>
<keyword evidence="3 13" id="KW-0812">Transmembrane</keyword>
<feature type="repeat" description="FG-GAP" evidence="12">
    <location>
        <begin position="374"/>
        <end position="454"/>
    </location>
</feature>
<feature type="region of interest" description="Disordered" evidence="14">
    <location>
        <begin position="1168"/>
        <end position="1255"/>
    </location>
</feature>
<evidence type="ECO:0000256" key="6">
    <source>
        <dbReference type="ARBA" id="ARBA00022889"/>
    </source>
</evidence>
<protein>
    <submittedName>
        <fullName evidence="18">Uncharacterized protein</fullName>
    </submittedName>
</protein>
<keyword evidence="10 13" id="KW-0675">Receptor</keyword>
<evidence type="ECO:0000256" key="1">
    <source>
        <dbReference type="ARBA" id="ARBA00004479"/>
    </source>
</evidence>
<dbReference type="Gene3D" id="2.130.10.130">
    <property type="entry name" value="Integrin alpha, N-terminal"/>
    <property type="match status" value="1"/>
</dbReference>
<keyword evidence="9 13" id="KW-0472">Membrane</keyword>
<dbReference type="GO" id="GO:0007229">
    <property type="term" value="P:integrin-mediated signaling pathway"/>
    <property type="evidence" value="ECO:0007669"/>
    <property type="project" value="UniProtKB-KW"/>
</dbReference>
<dbReference type="GO" id="GO:0005178">
    <property type="term" value="F:integrin binding"/>
    <property type="evidence" value="ECO:0007669"/>
    <property type="project" value="TreeGrafter"/>
</dbReference>
<dbReference type="GO" id="GO:0033627">
    <property type="term" value="P:cell adhesion mediated by integrin"/>
    <property type="evidence" value="ECO:0007669"/>
    <property type="project" value="TreeGrafter"/>
</dbReference>
<dbReference type="Proteomes" id="UP000663860">
    <property type="component" value="Unassembled WGS sequence"/>
</dbReference>
<evidence type="ECO:0000256" key="3">
    <source>
        <dbReference type="ARBA" id="ARBA00022692"/>
    </source>
</evidence>
<evidence type="ECO:0000256" key="12">
    <source>
        <dbReference type="PROSITE-ProRule" id="PRU00803"/>
    </source>
</evidence>
<dbReference type="EMBL" id="CAJOBB010000433">
    <property type="protein sequence ID" value="CAF3678417.1"/>
    <property type="molecule type" value="Genomic_DNA"/>
</dbReference>
<dbReference type="InterPro" id="IPR000413">
    <property type="entry name" value="Integrin_alpha"/>
</dbReference>
<evidence type="ECO:0000256" key="8">
    <source>
        <dbReference type="ARBA" id="ARBA00023037"/>
    </source>
</evidence>
<dbReference type="GO" id="GO:0098609">
    <property type="term" value="P:cell-cell adhesion"/>
    <property type="evidence" value="ECO:0007669"/>
    <property type="project" value="TreeGrafter"/>
</dbReference>
<dbReference type="GO" id="GO:0007160">
    <property type="term" value="P:cell-matrix adhesion"/>
    <property type="evidence" value="ECO:0007669"/>
    <property type="project" value="TreeGrafter"/>
</dbReference>
<keyword evidence="11" id="KW-0325">Glycoprotein</keyword>
<evidence type="ECO:0000313" key="20">
    <source>
        <dbReference type="Proteomes" id="UP000663860"/>
    </source>
</evidence>
<evidence type="ECO:0000256" key="13">
    <source>
        <dbReference type="RuleBase" id="RU003762"/>
    </source>
</evidence>
<keyword evidence="6 13" id="KW-0130">Cell adhesion</keyword>
<dbReference type="GO" id="GO:0008305">
    <property type="term" value="C:integrin complex"/>
    <property type="evidence" value="ECO:0007669"/>
    <property type="project" value="InterPro"/>
</dbReference>
<dbReference type="GO" id="GO:0009897">
    <property type="term" value="C:external side of plasma membrane"/>
    <property type="evidence" value="ECO:0007669"/>
    <property type="project" value="TreeGrafter"/>
</dbReference>
<comment type="similarity">
    <text evidence="2 13">Belongs to the integrin alpha chain family.</text>
</comment>
<name>A0A813RMN7_9BILA</name>
<keyword evidence="5" id="KW-0677">Repeat</keyword>
<dbReference type="PANTHER" id="PTHR23220">
    <property type="entry name" value="INTEGRIN ALPHA"/>
    <property type="match status" value="1"/>
</dbReference>
<feature type="signal peptide" evidence="13">
    <location>
        <begin position="1"/>
        <end position="20"/>
    </location>
</feature>
<evidence type="ECO:0000259" key="17">
    <source>
        <dbReference type="Pfam" id="PF20806"/>
    </source>
</evidence>
<dbReference type="Proteomes" id="UP000663868">
    <property type="component" value="Unassembled WGS sequence"/>
</dbReference>
<feature type="domain" description="Integrin alpha first immunoglubulin-like" evidence="15">
    <location>
        <begin position="529"/>
        <end position="682"/>
    </location>
</feature>
<evidence type="ECO:0000256" key="4">
    <source>
        <dbReference type="ARBA" id="ARBA00022729"/>
    </source>
</evidence>
<keyword evidence="8 13" id="KW-0401">Integrin</keyword>
<comment type="caution">
    <text evidence="18">The sequence shown here is derived from an EMBL/GenBank/DDBJ whole genome shotgun (WGS) entry which is preliminary data.</text>
</comment>
<dbReference type="PANTHER" id="PTHR23220:SF122">
    <property type="entry name" value="INTEGRIN ALPHA-PS1"/>
    <property type="match status" value="1"/>
</dbReference>
<keyword evidence="7 13" id="KW-1133">Transmembrane helix</keyword>
<evidence type="ECO:0000256" key="10">
    <source>
        <dbReference type="ARBA" id="ARBA00023170"/>
    </source>
</evidence>
<accession>A0A813RMN7</accession>
<evidence type="ECO:0000256" key="5">
    <source>
        <dbReference type="ARBA" id="ARBA00022737"/>
    </source>
</evidence>
<dbReference type="InterPro" id="IPR048286">
    <property type="entry name" value="Integrin_alpha_Ig-like_3"/>
</dbReference>
<reference evidence="18" key="1">
    <citation type="submission" date="2021-02" db="EMBL/GenBank/DDBJ databases">
        <authorList>
            <person name="Nowell W R."/>
        </authorList>
    </citation>
    <scope>NUCLEOTIDE SEQUENCE</scope>
</reference>
<evidence type="ECO:0000256" key="7">
    <source>
        <dbReference type="ARBA" id="ARBA00022989"/>
    </source>
</evidence>
<dbReference type="SUPFAM" id="SSF69179">
    <property type="entry name" value="Integrin domains"/>
    <property type="match status" value="3"/>
</dbReference>
<dbReference type="InterPro" id="IPR028994">
    <property type="entry name" value="Integrin_alpha_N"/>
</dbReference>
<dbReference type="InterPro" id="IPR013517">
    <property type="entry name" value="FG-GAP"/>
</dbReference>
<dbReference type="InterPro" id="IPR048285">
    <property type="entry name" value="Integrin_alpha_Ig-like_2"/>
</dbReference>
<dbReference type="AlphaFoldDB" id="A0A813RMN7"/>
<dbReference type="SMART" id="SM00191">
    <property type="entry name" value="Int_alpha"/>
    <property type="match status" value="4"/>
</dbReference>
<dbReference type="Pfam" id="PF20806">
    <property type="entry name" value="Integrin_A_Ig_3"/>
    <property type="match status" value="1"/>
</dbReference>
<evidence type="ECO:0000256" key="9">
    <source>
        <dbReference type="ARBA" id="ARBA00023136"/>
    </source>
</evidence>
<feature type="repeat" description="FG-GAP" evidence="12">
    <location>
        <begin position="312"/>
        <end position="373"/>
    </location>
</feature>
<gene>
    <name evidence="18" type="ORF">IZO911_LOCUS5967</name>
    <name evidence="19" type="ORF">KXQ929_LOCUS9492</name>
</gene>
<feature type="region of interest" description="Disordered" evidence="14">
    <location>
        <begin position="1131"/>
        <end position="1150"/>
    </location>
</feature>
<feature type="transmembrane region" description="Helical" evidence="13">
    <location>
        <begin position="1094"/>
        <end position="1121"/>
    </location>
</feature>
<feature type="compositionally biased region" description="Low complexity" evidence="14">
    <location>
        <begin position="1134"/>
        <end position="1143"/>
    </location>
</feature>
<feature type="domain" description="Integrin alpha second immunoglobulin-like" evidence="16">
    <location>
        <begin position="684"/>
        <end position="836"/>
    </location>
</feature>
<dbReference type="Pfam" id="PF08441">
    <property type="entry name" value="Integrin_A_Ig_1"/>
    <property type="match status" value="1"/>
</dbReference>